<keyword evidence="3" id="KW-1185">Reference proteome</keyword>
<keyword evidence="1" id="KW-0472">Membrane</keyword>
<dbReference type="AlphaFoldDB" id="A0AA38C270"/>
<sequence>RSLLHRIHQCQKIVMIVSVLAQCGIMILPSIFQLLPQIKLLDVLQALFHHKRIKRSLTVLEASLDAHLLQASAGTSTCSLACVASFPLQCVQPRQRNSDSESRFPPSPSDPCQSADLRRAALLRSLQMRAQPPATPSFEMSVDNISEQGHDIEESEYSFGSAHGIFSAQAIRGSGRVRSLLLDDSTLSPSVSMPDLSTPSEHEGNITGISCTNEPNLFSNMNCKTETNTTDLAPKEKEHDVHQTCLK</sequence>
<dbReference type="PANTHER" id="PTHR35717:SF1">
    <property type="entry name" value="OS05G0156200 PROTEIN"/>
    <property type="match status" value="1"/>
</dbReference>
<feature type="non-terminal residue" evidence="2">
    <location>
        <position position="1"/>
    </location>
</feature>
<feature type="transmembrane region" description="Helical" evidence="1">
    <location>
        <begin position="12"/>
        <end position="32"/>
    </location>
</feature>
<comment type="caution">
    <text evidence="2">The sequence shown here is derived from an EMBL/GenBank/DDBJ whole genome shotgun (WGS) entry which is preliminary data.</text>
</comment>
<dbReference type="EMBL" id="JAHRHJ020003277">
    <property type="protein sequence ID" value="KAH9292067.1"/>
    <property type="molecule type" value="Genomic_DNA"/>
</dbReference>
<keyword evidence="1" id="KW-0812">Transmembrane</keyword>
<evidence type="ECO:0000313" key="2">
    <source>
        <dbReference type="EMBL" id="KAH9292067.1"/>
    </source>
</evidence>
<reference evidence="2 3" key="1">
    <citation type="journal article" date="2021" name="Nat. Plants">
        <title>The Taxus genome provides insights into paclitaxel biosynthesis.</title>
        <authorList>
            <person name="Xiong X."/>
            <person name="Gou J."/>
            <person name="Liao Q."/>
            <person name="Li Y."/>
            <person name="Zhou Q."/>
            <person name="Bi G."/>
            <person name="Li C."/>
            <person name="Du R."/>
            <person name="Wang X."/>
            <person name="Sun T."/>
            <person name="Guo L."/>
            <person name="Liang H."/>
            <person name="Lu P."/>
            <person name="Wu Y."/>
            <person name="Zhang Z."/>
            <person name="Ro D.K."/>
            <person name="Shang Y."/>
            <person name="Huang S."/>
            <person name="Yan J."/>
        </authorList>
    </citation>
    <scope>NUCLEOTIDE SEQUENCE [LARGE SCALE GENOMIC DNA]</scope>
    <source>
        <strain evidence="2">Ta-2019</strain>
    </source>
</reference>
<organism evidence="2 3">
    <name type="scientific">Taxus chinensis</name>
    <name type="common">Chinese yew</name>
    <name type="synonym">Taxus wallichiana var. chinensis</name>
    <dbReference type="NCBI Taxonomy" id="29808"/>
    <lineage>
        <taxon>Eukaryota</taxon>
        <taxon>Viridiplantae</taxon>
        <taxon>Streptophyta</taxon>
        <taxon>Embryophyta</taxon>
        <taxon>Tracheophyta</taxon>
        <taxon>Spermatophyta</taxon>
        <taxon>Pinopsida</taxon>
        <taxon>Pinidae</taxon>
        <taxon>Conifers II</taxon>
        <taxon>Cupressales</taxon>
        <taxon>Taxaceae</taxon>
        <taxon>Taxus</taxon>
    </lineage>
</organism>
<dbReference type="Proteomes" id="UP000824469">
    <property type="component" value="Unassembled WGS sequence"/>
</dbReference>
<evidence type="ECO:0000256" key="1">
    <source>
        <dbReference type="SAM" id="Phobius"/>
    </source>
</evidence>
<evidence type="ECO:0000313" key="3">
    <source>
        <dbReference type="Proteomes" id="UP000824469"/>
    </source>
</evidence>
<proteinExistence type="predicted"/>
<name>A0AA38C270_TAXCH</name>
<protein>
    <submittedName>
        <fullName evidence="2">Uncharacterized protein</fullName>
    </submittedName>
</protein>
<accession>A0AA38C270</accession>
<keyword evidence="1" id="KW-1133">Transmembrane helix</keyword>
<gene>
    <name evidence="2" type="ORF">KI387_042742</name>
</gene>
<dbReference type="PANTHER" id="PTHR35717">
    <property type="entry name" value="OS05G0156200 PROTEIN"/>
    <property type="match status" value="1"/>
</dbReference>